<sequence>MQPYGRKEERPWKAWKSSGKPEEVLSKALSPALPASFCAGRSAYEHSLCTSPSARFAKPKATSVGGFFPVRRDTSVPKKNTAISAWNKGRTEGEMSRMSSKATKDPSTK</sequence>
<reference evidence="2 3" key="1">
    <citation type="journal article" date="2016" name="Nat. Commun.">
        <title>Thousands of microbial genomes shed light on interconnected biogeochemical processes in an aquifer system.</title>
        <authorList>
            <person name="Anantharaman K."/>
            <person name="Brown C.T."/>
            <person name="Hug L.A."/>
            <person name="Sharon I."/>
            <person name="Castelle C.J."/>
            <person name="Probst A.J."/>
            <person name="Thomas B.C."/>
            <person name="Singh A."/>
            <person name="Wilkins M.J."/>
            <person name="Karaoz U."/>
            <person name="Brodie E.L."/>
            <person name="Williams K.H."/>
            <person name="Hubbard S.S."/>
            <person name="Banfield J.F."/>
        </authorList>
    </citation>
    <scope>NUCLEOTIDE SEQUENCE [LARGE SCALE GENOMIC DNA]</scope>
</reference>
<organism evidence="2 3">
    <name type="scientific">Candidatus Uhrbacteria bacterium RIFCSPLOWO2_01_FULL_47_25</name>
    <dbReference type="NCBI Taxonomy" id="1802402"/>
    <lineage>
        <taxon>Bacteria</taxon>
        <taxon>Candidatus Uhriibacteriota</taxon>
    </lineage>
</organism>
<accession>A0A1F7URU4</accession>
<feature type="compositionally biased region" description="Basic and acidic residues" evidence="1">
    <location>
        <begin position="1"/>
        <end position="12"/>
    </location>
</feature>
<evidence type="ECO:0000313" key="3">
    <source>
        <dbReference type="Proteomes" id="UP000176846"/>
    </source>
</evidence>
<dbReference type="Proteomes" id="UP000176846">
    <property type="component" value="Unassembled WGS sequence"/>
</dbReference>
<name>A0A1F7URU4_9BACT</name>
<feature type="region of interest" description="Disordered" evidence="1">
    <location>
        <begin position="1"/>
        <end position="21"/>
    </location>
</feature>
<dbReference type="AlphaFoldDB" id="A0A1F7URU4"/>
<proteinExistence type="predicted"/>
<protein>
    <submittedName>
        <fullName evidence="2">Uncharacterized protein</fullName>
    </submittedName>
</protein>
<evidence type="ECO:0000256" key="1">
    <source>
        <dbReference type="SAM" id="MobiDB-lite"/>
    </source>
</evidence>
<gene>
    <name evidence="2" type="ORF">A2936_03370</name>
</gene>
<comment type="caution">
    <text evidence="2">The sequence shown here is derived from an EMBL/GenBank/DDBJ whole genome shotgun (WGS) entry which is preliminary data.</text>
</comment>
<dbReference type="EMBL" id="MGEK01000035">
    <property type="protein sequence ID" value="OGL80996.1"/>
    <property type="molecule type" value="Genomic_DNA"/>
</dbReference>
<feature type="region of interest" description="Disordered" evidence="1">
    <location>
        <begin position="80"/>
        <end position="109"/>
    </location>
</feature>
<evidence type="ECO:0000313" key="2">
    <source>
        <dbReference type="EMBL" id="OGL80996.1"/>
    </source>
</evidence>